<evidence type="ECO:0000313" key="2">
    <source>
        <dbReference type="Proteomes" id="UP001162741"/>
    </source>
</evidence>
<proteinExistence type="predicted"/>
<dbReference type="InterPro" id="IPR021866">
    <property type="entry name" value="SpoIIAA-like"/>
</dbReference>
<accession>A0ABY6J7G5</accession>
<dbReference type="Pfam" id="PF11964">
    <property type="entry name" value="SpoIIAA-like"/>
    <property type="match status" value="1"/>
</dbReference>
<dbReference type="EMBL" id="CP107006">
    <property type="protein sequence ID" value="UYQ95630.1"/>
    <property type="molecule type" value="Genomic_DNA"/>
</dbReference>
<dbReference type="RefSeq" id="WP_264283342.1">
    <property type="nucleotide sequence ID" value="NZ_CP107006.1"/>
</dbReference>
<dbReference type="Gene3D" id="3.40.50.10600">
    <property type="entry name" value="SpoIIaa-like domains"/>
    <property type="match status" value="1"/>
</dbReference>
<sequence>MITLLTGYPPHVAAYAASGAVSKEEYEQLVMRRVNEVADQYGKINFLVLLDTSFSNYSMGAFLEYLQISFRHFFKWERMAIVSEEAWVRRAYELLSPLVHGEIRSYTHEELTVARDWVSGPLSS</sequence>
<protein>
    <submittedName>
        <fullName evidence="1">STAS/SEC14 domain-containing protein</fullName>
    </submittedName>
</protein>
<gene>
    <name evidence="1" type="ORF">MKQ68_11005</name>
</gene>
<dbReference type="SUPFAM" id="SSF52091">
    <property type="entry name" value="SpoIIaa-like"/>
    <property type="match status" value="1"/>
</dbReference>
<organism evidence="1 2">
    <name type="scientific">Chitinophaga horti</name>
    <dbReference type="NCBI Taxonomy" id="2920382"/>
    <lineage>
        <taxon>Bacteria</taxon>
        <taxon>Pseudomonadati</taxon>
        <taxon>Bacteroidota</taxon>
        <taxon>Chitinophagia</taxon>
        <taxon>Chitinophagales</taxon>
        <taxon>Chitinophagaceae</taxon>
        <taxon>Chitinophaga</taxon>
    </lineage>
</organism>
<dbReference type="Proteomes" id="UP001162741">
    <property type="component" value="Chromosome"/>
</dbReference>
<reference evidence="1" key="1">
    <citation type="submission" date="2022-10" db="EMBL/GenBank/DDBJ databases">
        <title>Chitinophaga sp. nov., isolated from soil.</title>
        <authorList>
            <person name="Jeon C.O."/>
        </authorList>
    </citation>
    <scope>NUCLEOTIDE SEQUENCE</scope>
    <source>
        <strain evidence="1">R8</strain>
    </source>
</reference>
<dbReference type="InterPro" id="IPR038396">
    <property type="entry name" value="SpoIIAA-like_sf"/>
</dbReference>
<dbReference type="InterPro" id="IPR036513">
    <property type="entry name" value="STAS_dom_sf"/>
</dbReference>
<keyword evidence="2" id="KW-1185">Reference proteome</keyword>
<name>A0ABY6J7G5_9BACT</name>
<evidence type="ECO:0000313" key="1">
    <source>
        <dbReference type="EMBL" id="UYQ95630.1"/>
    </source>
</evidence>